<name>A0A8J6HYL3_9FIRM</name>
<reference evidence="1" key="1">
    <citation type="submission" date="2020-06" db="EMBL/GenBank/DDBJ databases">
        <title>Novel chitinolytic bacterium.</title>
        <authorList>
            <person name="Ungkulpasvich U."/>
            <person name="Kosugi A."/>
            <person name="Uke A."/>
        </authorList>
    </citation>
    <scope>NUCLEOTIDE SEQUENCE</scope>
    <source>
        <strain evidence="1">UUS1-1</strain>
    </source>
</reference>
<accession>A0A8J6HYL3</accession>
<gene>
    <name evidence="1" type="ORF">G5B42_10510</name>
</gene>
<dbReference type="InterPro" id="IPR017342">
    <property type="entry name" value="S-AdoMet-dep_Met_synth_prd"/>
</dbReference>
<dbReference type="InterPro" id="IPR037010">
    <property type="entry name" value="VitB12-dep_Met_synth_activ_sf"/>
</dbReference>
<dbReference type="AlphaFoldDB" id="A0A8J6HYL3"/>
<evidence type="ECO:0008006" key="3">
    <source>
        <dbReference type="Google" id="ProtNLM"/>
    </source>
</evidence>
<comment type="caution">
    <text evidence="1">The sequence shown here is derived from an EMBL/GenBank/DDBJ whole genome shotgun (WGS) entry which is preliminary data.</text>
</comment>
<protein>
    <recommendedName>
        <fullName evidence="3">Vitamin B12 dependent methionine synthase, activation domain</fullName>
    </recommendedName>
</protein>
<dbReference type="PIRSF" id="PIRSF037984">
    <property type="entry name" value="Met_synth_TM0269_prd"/>
    <property type="match status" value="1"/>
</dbReference>
<sequence>MEIPPGEVLRYLGYRNQRIDPAMMSLIEECRAETKVLMRPGVVYRIYPLEKHGDQIRLLTTTLHLQSSDLGRHLRRADRCAVLAATLGLAVDQKIAAYARLDLTRAIVMDACATAAIEAVCDQVQEQLRAKVAPEGYRLTPRYSPGYGDLSIVHQKAILETLQAYTRIGLTVNEDHILLPRKSVTAFIGLEKTEMDAPDKLEEAKTVDAPDKCHCCPDKTCQYRKGGDGD</sequence>
<evidence type="ECO:0000313" key="1">
    <source>
        <dbReference type="EMBL" id="MBA2133962.1"/>
    </source>
</evidence>
<dbReference type="SUPFAM" id="SSF56507">
    <property type="entry name" value="Methionine synthase activation domain-like"/>
    <property type="match status" value="1"/>
</dbReference>
<dbReference type="GO" id="GO:0008705">
    <property type="term" value="F:methionine synthase activity"/>
    <property type="evidence" value="ECO:0007669"/>
    <property type="project" value="InterPro"/>
</dbReference>
<organism evidence="1 2">
    <name type="scientific">Capillibacterium thermochitinicola</name>
    <dbReference type="NCBI Taxonomy" id="2699427"/>
    <lineage>
        <taxon>Bacteria</taxon>
        <taxon>Bacillati</taxon>
        <taxon>Bacillota</taxon>
        <taxon>Capillibacterium</taxon>
    </lineage>
</organism>
<evidence type="ECO:0000313" key="2">
    <source>
        <dbReference type="Proteomes" id="UP000657177"/>
    </source>
</evidence>
<dbReference type="EMBL" id="JAAKDE010000031">
    <property type="protein sequence ID" value="MBA2133962.1"/>
    <property type="molecule type" value="Genomic_DNA"/>
</dbReference>
<dbReference type="Gene3D" id="3.40.109.40">
    <property type="match status" value="1"/>
</dbReference>
<dbReference type="Proteomes" id="UP000657177">
    <property type="component" value="Unassembled WGS sequence"/>
</dbReference>
<dbReference type="RefSeq" id="WP_181340430.1">
    <property type="nucleotide sequence ID" value="NZ_JAAKDE010000031.1"/>
</dbReference>
<keyword evidence="2" id="KW-1185">Reference proteome</keyword>
<proteinExistence type="predicted"/>